<feature type="domain" description="SGNH hydrolase-type esterase" evidence="4">
    <location>
        <begin position="47"/>
        <end position="269"/>
    </location>
</feature>
<feature type="chain" id="PRO_5041081904" evidence="3">
    <location>
        <begin position="33"/>
        <end position="303"/>
    </location>
</feature>
<comment type="caution">
    <text evidence="5">The sequence shown here is derived from an EMBL/GenBank/DDBJ whole genome shotgun (WGS) entry which is preliminary data.</text>
</comment>
<feature type="disulfide bond" evidence="2">
    <location>
        <begin position="67"/>
        <end position="92"/>
    </location>
</feature>
<feature type="active site" description="Nucleophile" evidence="1">
    <location>
        <position position="51"/>
    </location>
</feature>
<dbReference type="GO" id="GO:0019433">
    <property type="term" value="P:triglyceride catabolic process"/>
    <property type="evidence" value="ECO:0007669"/>
    <property type="project" value="TreeGrafter"/>
</dbReference>
<dbReference type="EMBL" id="NMVO01000006">
    <property type="protein sequence ID" value="OYO16014.1"/>
    <property type="molecule type" value="Genomic_DNA"/>
</dbReference>
<dbReference type="Pfam" id="PF13472">
    <property type="entry name" value="Lipase_GDSL_2"/>
    <property type="match status" value="1"/>
</dbReference>
<gene>
    <name evidence="5" type="ORF">CGZ94_05625</name>
</gene>
<dbReference type="PANTHER" id="PTHR37981">
    <property type="entry name" value="LIPASE 2"/>
    <property type="match status" value="1"/>
</dbReference>
<dbReference type="PANTHER" id="PTHR37981:SF1">
    <property type="entry name" value="SGNH HYDROLASE-TYPE ESTERASE DOMAIN-CONTAINING PROTEIN"/>
    <property type="match status" value="1"/>
</dbReference>
<proteinExistence type="predicted"/>
<evidence type="ECO:0000313" key="5">
    <source>
        <dbReference type="EMBL" id="OYO16014.1"/>
    </source>
</evidence>
<dbReference type="InterPro" id="IPR036514">
    <property type="entry name" value="SGNH_hydro_sf"/>
</dbReference>
<feature type="disulfide bond" evidence="2">
    <location>
        <begin position="212"/>
        <end position="261"/>
    </location>
</feature>
<accession>A0A255GSK8</accession>
<feature type="signal peptide" evidence="3">
    <location>
        <begin position="1"/>
        <end position="32"/>
    </location>
</feature>
<dbReference type="InterPro" id="IPR037460">
    <property type="entry name" value="SEST-like"/>
</dbReference>
<accession>A0A4R6LK71</accession>
<reference evidence="5 6" key="1">
    <citation type="submission" date="2017-07" db="EMBL/GenBank/DDBJ databases">
        <title>Draft whole genome sequences of clinical Proprionibacteriaceae strains.</title>
        <authorList>
            <person name="Bernier A.-M."/>
            <person name="Bernard K."/>
            <person name="Domingo M.-C."/>
        </authorList>
    </citation>
    <scope>NUCLEOTIDE SEQUENCE [LARGE SCALE GENOMIC DNA]</scope>
    <source>
        <strain evidence="5 6">NML 030167</strain>
    </source>
</reference>
<name>A0A255GSK8_9ACTN</name>
<evidence type="ECO:0000313" key="6">
    <source>
        <dbReference type="Proteomes" id="UP000215896"/>
    </source>
</evidence>
<dbReference type="OrthoDB" id="3712353at2"/>
<dbReference type="InterPro" id="IPR006311">
    <property type="entry name" value="TAT_signal"/>
</dbReference>
<keyword evidence="2" id="KW-1015">Disulfide bond</keyword>
<feature type="disulfide bond" evidence="2">
    <location>
        <begin position="144"/>
        <end position="157"/>
    </location>
</feature>
<evidence type="ECO:0000256" key="3">
    <source>
        <dbReference type="SAM" id="SignalP"/>
    </source>
</evidence>
<feature type="active site" evidence="1">
    <location>
        <position position="281"/>
    </location>
</feature>
<dbReference type="CDD" id="cd01823">
    <property type="entry name" value="SEST_like"/>
    <property type="match status" value="1"/>
</dbReference>
<evidence type="ECO:0000256" key="1">
    <source>
        <dbReference type="PIRSR" id="PIRSR637460-1"/>
    </source>
</evidence>
<evidence type="ECO:0000259" key="4">
    <source>
        <dbReference type="Pfam" id="PF13472"/>
    </source>
</evidence>
<dbReference type="Proteomes" id="UP000215896">
    <property type="component" value="Unassembled WGS sequence"/>
</dbReference>
<organism evidence="5 6">
    <name type="scientific">Enemella evansiae</name>
    <dbReference type="NCBI Taxonomy" id="2016499"/>
    <lineage>
        <taxon>Bacteria</taxon>
        <taxon>Bacillati</taxon>
        <taxon>Actinomycetota</taxon>
        <taxon>Actinomycetes</taxon>
        <taxon>Propionibacteriales</taxon>
        <taxon>Propionibacteriaceae</taxon>
        <taxon>Enemella</taxon>
    </lineage>
</organism>
<dbReference type="GO" id="GO:0004806">
    <property type="term" value="F:triacylglycerol lipase activity"/>
    <property type="evidence" value="ECO:0007669"/>
    <property type="project" value="TreeGrafter"/>
</dbReference>
<dbReference type="PROSITE" id="PS51318">
    <property type="entry name" value="TAT"/>
    <property type="match status" value="1"/>
</dbReference>
<dbReference type="RefSeq" id="WP_094360158.1">
    <property type="nucleotide sequence ID" value="NZ_NMVK01000028.1"/>
</dbReference>
<dbReference type="SUPFAM" id="SSF52266">
    <property type="entry name" value="SGNH hydrolase"/>
    <property type="match status" value="1"/>
</dbReference>
<protein>
    <submittedName>
        <fullName evidence="5">GDSL family lipase</fullName>
    </submittedName>
</protein>
<dbReference type="Gene3D" id="3.40.50.1110">
    <property type="entry name" value="SGNH hydrolase"/>
    <property type="match status" value="1"/>
</dbReference>
<keyword evidence="3" id="KW-0732">Signal</keyword>
<dbReference type="AlphaFoldDB" id="A0A255GSK8"/>
<keyword evidence="6" id="KW-1185">Reference proteome</keyword>
<evidence type="ECO:0000256" key="2">
    <source>
        <dbReference type="PIRSR" id="PIRSR637460-2"/>
    </source>
</evidence>
<dbReference type="InterPro" id="IPR013830">
    <property type="entry name" value="SGNH_hydro"/>
</dbReference>
<sequence>MKRRIRVLLSAAASAALALGAVSTAAAPGAYAAPKPKEPVSYDRYVALGDSYTAAPLVPVTDPAGGCFRSTNNYPNQLARTLGVKTLVDVSCSGADTTDMTSPQQTPLGPVPPQFDALTPDTDLVTVSIGGNDENVFGTLVGYCTTLRSTDPTGSPCRDQMRADAGGDRLMNATTRTRARVDQVVAQIRQRAPQAKIVVVGYPQIIPTSGTCVDRLPLADGDYAYARLINQRLDAALKHAAQSNKATFADIWKASKGHDVCSADPWINGQVNDPARASAYHPFGNEQTAIAELVAGKLSPATA</sequence>